<dbReference type="CDD" id="cd03784">
    <property type="entry name" value="GT1_Gtf-like"/>
    <property type="match status" value="1"/>
</dbReference>
<accession>A0AAD8DMW9</accession>
<keyword evidence="7" id="KW-1185">Reference proteome</keyword>
<keyword evidence="2 4" id="KW-0328">Glycosyltransferase</keyword>
<comment type="catalytic activity">
    <reaction evidence="5">
        <text>glucuronate acceptor + UDP-alpha-D-glucuronate = acceptor beta-D-glucuronoside + UDP + H(+)</text>
        <dbReference type="Rhea" id="RHEA:21032"/>
        <dbReference type="ChEBI" id="CHEBI:15378"/>
        <dbReference type="ChEBI" id="CHEBI:58052"/>
        <dbReference type="ChEBI" id="CHEBI:58223"/>
        <dbReference type="ChEBI" id="CHEBI:132367"/>
        <dbReference type="ChEBI" id="CHEBI:132368"/>
        <dbReference type="EC" id="2.4.1.17"/>
    </reaction>
</comment>
<evidence type="ECO:0000256" key="2">
    <source>
        <dbReference type="ARBA" id="ARBA00022676"/>
    </source>
</evidence>
<evidence type="ECO:0000256" key="1">
    <source>
        <dbReference type="ARBA" id="ARBA00009995"/>
    </source>
</evidence>
<dbReference type="EMBL" id="JARGEI010000024">
    <property type="protein sequence ID" value="KAJ8709227.1"/>
    <property type="molecule type" value="Genomic_DNA"/>
</dbReference>
<comment type="similarity">
    <text evidence="1 4">Belongs to the UDP-glycosyltransferase family.</text>
</comment>
<evidence type="ECO:0000313" key="6">
    <source>
        <dbReference type="EMBL" id="KAJ8709227.1"/>
    </source>
</evidence>
<dbReference type="SUPFAM" id="SSF53756">
    <property type="entry name" value="UDP-Glycosyltransferase/glycogen phosphorylase"/>
    <property type="match status" value="1"/>
</dbReference>
<dbReference type="Gene3D" id="3.40.50.2000">
    <property type="entry name" value="Glycogen Phosphorylase B"/>
    <property type="match status" value="1"/>
</dbReference>
<dbReference type="EC" id="2.4.1.17" evidence="5"/>
<dbReference type="InterPro" id="IPR002213">
    <property type="entry name" value="UDP_glucos_trans"/>
</dbReference>
<dbReference type="GO" id="GO:0015020">
    <property type="term" value="F:glucuronosyltransferase activity"/>
    <property type="evidence" value="ECO:0007669"/>
    <property type="project" value="UniProtKB-EC"/>
</dbReference>
<comment type="caution">
    <text evidence="6">The sequence shown here is derived from an EMBL/GenBank/DDBJ whole genome shotgun (WGS) entry which is preliminary data.</text>
</comment>
<reference evidence="6" key="1">
    <citation type="submission" date="2023-03" db="EMBL/GenBank/DDBJ databases">
        <title>Chromosome-level genomes of two armyworms, Mythimna separata and Mythimna loreyi, provide insights into the biosynthesis and reception of sex pheromones.</title>
        <authorList>
            <person name="Zhao H."/>
        </authorList>
    </citation>
    <scope>NUCLEOTIDE SEQUENCE</scope>
    <source>
        <strain evidence="6">BeijingLab</strain>
        <tissue evidence="6">Pupa</tissue>
    </source>
</reference>
<dbReference type="Pfam" id="PF00201">
    <property type="entry name" value="UDPGT"/>
    <property type="match status" value="1"/>
</dbReference>
<comment type="subcellular location">
    <subcellularLocation>
        <location evidence="5">Membrane</location>
        <topology evidence="5">Single-pass membrane protein</topology>
    </subcellularLocation>
</comment>
<evidence type="ECO:0000256" key="5">
    <source>
        <dbReference type="RuleBase" id="RU362059"/>
    </source>
</evidence>
<dbReference type="AlphaFoldDB" id="A0AAD8DMW9"/>
<dbReference type="PROSITE" id="PS00375">
    <property type="entry name" value="UDPGT"/>
    <property type="match status" value="1"/>
</dbReference>
<protein>
    <recommendedName>
        <fullName evidence="5">UDP-glucuronosyltransferase</fullName>
        <ecNumber evidence="5">2.4.1.17</ecNumber>
    </recommendedName>
</protein>
<dbReference type="InterPro" id="IPR050271">
    <property type="entry name" value="UDP-glycosyltransferase"/>
</dbReference>
<proteinExistence type="inferred from homology"/>
<dbReference type="FunFam" id="3.40.50.2000:FF:000050">
    <property type="entry name" value="UDP-glucuronosyltransferase"/>
    <property type="match status" value="1"/>
</dbReference>
<evidence type="ECO:0000256" key="3">
    <source>
        <dbReference type="ARBA" id="ARBA00022679"/>
    </source>
</evidence>
<name>A0AAD8DMW9_MYTSE</name>
<dbReference type="GO" id="GO:0016020">
    <property type="term" value="C:membrane"/>
    <property type="evidence" value="ECO:0007669"/>
    <property type="project" value="UniProtKB-SubCell"/>
</dbReference>
<organism evidence="6 7">
    <name type="scientific">Mythimna separata</name>
    <name type="common">Oriental armyworm</name>
    <name type="synonym">Pseudaletia separata</name>
    <dbReference type="NCBI Taxonomy" id="271217"/>
    <lineage>
        <taxon>Eukaryota</taxon>
        <taxon>Metazoa</taxon>
        <taxon>Ecdysozoa</taxon>
        <taxon>Arthropoda</taxon>
        <taxon>Hexapoda</taxon>
        <taxon>Insecta</taxon>
        <taxon>Pterygota</taxon>
        <taxon>Neoptera</taxon>
        <taxon>Endopterygota</taxon>
        <taxon>Lepidoptera</taxon>
        <taxon>Glossata</taxon>
        <taxon>Ditrysia</taxon>
        <taxon>Noctuoidea</taxon>
        <taxon>Noctuidae</taxon>
        <taxon>Noctuinae</taxon>
        <taxon>Hadenini</taxon>
        <taxon>Mythimna</taxon>
    </lineage>
</organism>
<evidence type="ECO:0000256" key="4">
    <source>
        <dbReference type="RuleBase" id="RU003718"/>
    </source>
</evidence>
<gene>
    <name evidence="6" type="ORF">PYW07_009053</name>
</gene>
<dbReference type="PANTHER" id="PTHR48043">
    <property type="entry name" value="EG:EG0003.4 PROTEIN-RELATED"/>
    <property type="match status" value="1"/>
</dbReference>
<dbReference type="PANTHER" id="PTHR48043:SF159">
    <property type="entry name" value="EG:EG0003.4 PROTEIN-RELATED"/>
    <property type="match status" value="1"/>
</dbReference>
<keyword evidence="3 4" id="KW-0808">Transferase</keyword>
<sequence>MEIDVSEVTKDIWQERYTEDITGKDKYKNEGLKHALQVATKIVERQLEIPEVKSFIKNNETFDLLLLEAWIRPTLFWTYIYDAPVVTISSFGPVFNDYINFGGPSHPLLYPTSMQHEVWNLNIWQKLVALYEYWKMHSMYDLLEKEEDAIAKRLFGDVPPLRQQMEKIEMFLVNIHPVWEGVRPLPRNVVHLGATHLQDMKIKPNMSEELREYLDSCNYGVVYVSLGTNIRPWMLPEHTHQKLLSAFSKMAFNVLWKWDADINDDQPYNVKIGRWFPQAELLKHPNVRLFITQCGQQSIDEAIAAAVPVLGLPMAADQWRNAEQVRRHKVGTAIDLEDVDDEEFKNIIEHTMRNETYRINMHHLRTQMFDAPAPAPDRAVDAIDFTSFYGLVDNFSTTKTPIKPVANL</sequence>
<evidence type="ECO:0000313" key="7">
    <source>
        <dbReference type="Proteomes" id="UP001231518"/>
    </source>
</evidence>
<dbReference type="Proteomes" id="UP001231518">
    <property type="component" value="Chromosome 22"/>
</dbReference>
<dbReference type="InterPro" id="IPR035595">
    <property type="entry name" value="UDP_glycos_trans_CS"/>
</dbReference>